<evidence type="ECO:0000313" key="8">
    <source>
        <dbReference type="Proteomes" id="UP000265692"/>
    </source>
</evidence>
<dbReference type="InterPro" id="IPR018062">
    <property type="entry name" value="HTH_AraC-typ_CS"/>
</dbReference>
<evidence type="ECO:0000256" key="1">
    <source>
        <dbReference type="ARBA" id="ARBA00023015"/>
    </source>
</evidence>
<dbReference type="Gene3D" id="3.40.50.2300">
    <property type="match status" value="1"/>
</dbReference>
<dbReference type="PRINTS" id="PR00032">
    <property type="entry name" value="HTHARAC"/>
</dbReference>
<reference evidence="7 8" key="1">
    <citation type="submission" date="2018-08" db="EMBL/GenBank/DDBJ databases">
        <title>Lysinibacillus sp. YLB-03 draft genome sequence.</title>
        <authorList>
            <person name="Yu L."/>
        </authorList>
    </citation>
    <scope>NUCLEOTIDE SEQUENCE [LARGE SCALE GENOMIC DNA]</scope>
    <source>
        <strain evidence="7 8">YLB-03</strain>
    </source>
</reference>
<protein>
    <submittedName>
        <fullName evidence="7">Response regulator</fullName>
    </submittedName>
</protein>
<evidence type="ECO:0000256" key="4">
    <source>
        <dbReference type="PROSITE-ProRule" id="PRU00169"/>
    </source>
</evidence>
<dbReference type="Pfam" id="PF00072">
    <property type="entry name" value="Response_reg"/>
    <property type="match status" value="1"/>
</dbReference>
<feature type="domain" description="HTH araC/xylS-type" evidence="5">
    <location>
        <begin position="146"/>
        <end position="244"/>
    </location>
</feature>
<dbReference type="SMART" id="SM00342">
    <property type="entry name" value="HTH_ARAC"/>
    <property type="match status" value="1"/>
</dbReference>
<dbReference type="InterPro" id="IPR009057">
    <property type="entry name" value="Homeodomain-like_sf"/>
</dbReference>
<evidence type="ECO:0000259" key="6">
    <source>
        <dbReference type="PROSITE" id="PS50110"/>
    </source>
</evidence>
<dbReference type="SMART" id="SM00448">
    <property type="entry name" value="REC"/>
    <property type="match status" value="1"/>
</dbReference>
<comment type="caution">
    <text evidence="7">The sequence shown here is derived from an EMBL/GenBank/DDBJ whole genome shotgun (WGS) entry which is preliminary data.</text>
</comment>
<dbReference type="PROSITE" id="PS01124">
    <property type="entry name" value="HTH_ARAC_FAMILY_2"/>
    <property type="match status" value="1"/>
</dbReference>
<dbReference type="PROSITE" id="PS50110">
    <property type="entry name" value="RESPONSE_REGULATORY"/>
    <property type="match status" value="1"/>
</dbReference>
<organism evidence="7 8">
    <name type="scientific">Ureibacillus yapensis</name>
    <dbReference type="NCBI Taxonomy" id="2304605"/>
    <lineage>
        <taxon>Bacteria</taxon>
        <taxon>Bacillati</taxon>
        <taxon>Bacillota</taxon>
        <taxon>Bacilli</taxon>
        <taxon>Bacillales</taxon>
        <taxon>Caryophanaceae</taxon>
        <taxon>Ureibacillus</taxon>
    </lineage>
</organism>
<keyword evidence="8" id="KW-1185">Reference proteome</keyword>
<dbReference type="InterPro" id="IPR001789">
    <property type="entry name" value="Sig_transdc_resp-reg_receiver"/>
</dbReference>
<dbReference type="PROSITE" id="PS00041">
    <property type="entry name" value="HTH_ARAC_FAMILY_1"/>
    <property type="match status" value="1"/>
</dbReference>
<keyword evidence="4" id="KW-0597">Phosphoprotein</keyword>
<evidence type="ECO:0000259" key="5">
    <source>
        <dbReference type="PROSITE" id="PS01124"/>
    </source>
</evidence>
<proteinExistence type="predicted"/>
<name>A0A396S9P5_9BACL</name>
<dbReference type="PANTHER" id="PTHR43280">
    <property type="entry name" value="ARAC-FAMILY TRANSCRIPTIONAL REGULATOR"/>
    <property type="match status" value="1"/>
</dbReference>
<evidence type="ECO:0000256" key="2">
    <source>
        <dbReference type="ARBA" id="ARBA00023125"/>
    </source>
</evidence>
<keyword evidence="3" id="KW-0804">Transcription</keyword>
<evidence type="ECO:0000313" key="7">
    <source>
        <dbReference type="EMBL" id="RHW37614.1"/>
    </source>
</evidence>
<dbReference type="SUPFAM" id="SSF46689">
    <property type="entry name" value="Homeodomain-like"/>
    <property type="match status" value="2"/>
</dbReference>
<evidence type="ECO:0000256" key="3">
    <source>
        <dbReference type="ARBA" id="ARBA00023163"/>
    </source>
</evidence>
<feature type="domain" description="Response regulatory" evidence="6">
    <location>
        <begin position="3"/>
        <end position="120"/>
    </location>
</feature>
<dbReference type="PANTHER" id="PTHR43280:SF28">
    <property type="entry name" value="HTH-TYPE TRANSCRIPTIONAL ACTIVATOR RHAS"/>
    <property type="match status" value="1"/>
</dbReference>
<dbReference type="InterPro" id="IPR020449">
    <property type="entry name" value="Tscrpt_reg_AraC-type_HTH"/>
</dbReference>
<dbReference type="CDD" id="cd17536">
    <property type="entry name" value="REC_YesN-like"/>
    <property type="match status" value="1"/>
</dbReference>
<dbReference type="AlphaFoldDB" id="A0A396S9P5"/>
<dbReference type="GO" id="GO:0003700">
    <property type="term" value="F:DNA-binding transcription factor activity"/>
    <property type="evidence" value="ECO:0007669"/>
    <property type="project" value="InterPro"/>
</dbReference>
<dbReference type="Pfam" id="PF12833">
    <property type="entry name" value="HTH_18"/>
    <property type="match status" value="1"/>
</dbReference>
<dbReference type="SUPFAM" id="SSF52172">
    <property type="entry name" value="CheY-like"/>
    <property type="match status" value="1"/>
</dbReference>
<dbReference type="InterPro" id="IPR018060">
    <property type="entry name" value="HTH_AraC"/>
</dbReference>
<sequence length="253" mass="29564">MNRILLVDDEKWVRKALMWSIKKLNFPLEIVHECSNGLEAIDWIKNNEIDLVITDIRMPVMDGLTFVNELNRLGRKVDCIVISVHDEFHYVQQAFRKGAMDYLLKPIEEEDLKECLLKWLKSREEEREKEDRSFSVEEDIPASTIDQVLAYIKKTPLSQVTLTDAAKSVHVNPSYLSQLFKQQLNIKFVDYLTKLRIQEGKRLLQNTTLKMSDIAERVGYSEVAYFSNNFKKITGSSPSEFRKTTKLKSELHY</sequence>
<dbReference type="GO" id="GO:0000160">
    <property type="term" value="P:phosphorelay signal transduction system"/>
    <property type="evidence" value="ECO:0007669"/>
    <property type="project" value="InterPro"/>
</dbReference>
<dbReference type="EMBL" id="QWEI01000003">
    <property type="protein sequence ID" value="RHW37614.1"/>
    <property type="molecule type" value="Genomic_DNA"/>
</dbReference>
<keyword evidence="1" id="KW-0805">Transcription regulation</keyword>
<feature type="modified residue" description="4-aspartylphosphate" evidence="4">
    <location>
        <position position="55"/>
    </location>
</feature>
<gene>
    <name evidence="7" type="ORF">D1B33_08805</name>
</gene>
<dbReference type="InterPro" id="IPR011006">
    <property type="entry name" value="CheY-like_superfamily"/>
</dbReference>
<dbReference type="RefSeq" id="WP_118876000.1">
    <property type="nucleotide sequence ID" value="NZ_QWEI01000003.1"/>
</dbReference>
<dbReference type="OrthoDB" id="9788446at2"/>
<keyword evidence="2" id="KW-0238">DNA-binding</keyword>
<dbReference type="GO" id="GO:0043565">
    <property type="term" value="F:sequence-specific DNA binding"/>
    <property type="evidence" value="ECO:0007669"/>
    <property type="project" value="InterPro"/>
</dbReference>
<dbReference type="Gene3D" id="1.10.10.60">
    <property type="entry name" value="Homeodomain-like"/>
    <property type="match status" value="2"/>
</dbReference>
<dbReference type="Proteomes" id="UP000265692">
    <property type="component" value="Unassembled WGS sequence"/>
</dbReference>
<accession>A0A396S9P5</accession>